<accession>A0A7U2F2G1</accession>
<dbReference type="Proteomes" id="UP000663193">
    <property type="component" value="Chromosome 7"/>
</dbReference>
<keyword evidence="2" id="KW-1185">Reference proteome</keyword>
<protein>
    <submittedName>
        <fullName evidence="1">Uncharacterized protein</fullName>
    </submittedName>
</protein>
<evidence type="ECO:0000313" key="2">
    <source>
        <dbReference type="Proteomes" id="UP000663193"/>
    </source>
</evidence>
<reference evidence="2" key="1">
    <citation type="journal article" date="2021" name="BMC Genomics">
        <title>Chromosome-level genome assembly and manually-curated proteome of model necrotroph Parastagonospora nodorum Sn15 reveals a genome-wide trove of candidate effector homologs, and redundancy of virulence-related functions within an accessory chromosome.</title>
        <authorList>
            <person name="Bertazzoni S."/>
            <person name="Jones D.A.B."/>
            <person name="Phan H.T."/>
            <person name="Tan K.-C."/>
            <person name="Hane J.K."/>
        </authorList>
    </citation>
    <scope>NUCLEOTIDE SEQUENCE [LARGE SCALE GENOMIC DNA]</scope>
    <source>
        <strain evidence="2">SN15 / ATCC MYA-4574 / FGSC 10173)</strain>
    </source>
</reference>
<gene>
    <name evidence="1" type="ORF">JI435_410190</name>
</gene>
<organism evidence="1 2">
    <name type="scientific">Phaeosphaeria nodorum (strain SN15 / ATCC MYA-4574 / FGSC 10173)</name>
    <name type="common">Glume blotch fungus</name>
    <name type="synonym">Parastagonospora nodorum</name>
    <dbReference type="NCBI Taxonomy" id="321614"/>
    <lineage>
        <taxon>Eukaryota</taxon>
        <taxon>Fungi</taxon>
        <taxon>Dikarya</taxon>
        <taxon>Ascomycota</taxon>
        <taxon>Pezizomycotina</taxon>
        <taxon>Dothideomycetes</taxon>
        <taxon>Pleosporomycetidae</taxon>
        <taxon>Pleosporales</taxon>
        <taxon>Pleosporineae</taxon>
        <taxon>Phaeosphaeriaceae</taxon>
        <taxon>Parastagonospora</taxon>
    </lineage>
</organism>
<proteinExistence type="predicted"/>
<evidence type="ECO:0000313" key="1">
    <source>
        <dbReference type="EMBL" id="QRC97147.1"/>
    </source>
</evidence>
<dbReference type="VEuPathDB" id="FungiDB:JI435_410190"/>
<dbReference type="EMBL" id="CP069029">
    <property type="protein sequence ID" value="QRC97147.1"/>
    <property type="molecule type" value="Genomic_DNA"/>
</dbReference>
<sequence length="80" mass="9165">MGRADVDSKGKARYPTRINVPVICITNSWGPDPTYHRIHRVHQSQYLPCHHLFISAAKHQIPSPTDKCFRYIPNPQVLTS</sequence>
<dbReference type="AlphaFoldDB" id="A0A7U2F2G1"/>
<name>A0A7U2F2G1_PHANO</name>